<dbReference type="RefSeq" id="XP_049151506.1">
    <property type="nucleotide sequence ID" value="XM_049294360.1"/>
</dbReference>
<dbReference type="GeneID" id="73349370"/>
<dbReference type="EMBL" id="CP019480">
    <property type="protein sequence ID" value="UQC89905.1"/>
    <property type="molecule type" value="Genomic_DNA"/>
</dbReference>
<feature type="region of interest" description="Disordered" evidence="1">
    <location>
        <begin position="1"/>
        <end position="52"/>
    </location>
</feature>
<reference evidence="2" key="1">
    <citation type="journal article" date="2021" name="Mol. Plant Microbe Interact.">
        <title>Complete Genome Sequence of the Plant-Pathogenic Fungus Colletotrichum lupini.</title>
        <authorList>
            <person name="Baroncelli R."/>
            <person name="Pensec F."/>
            <person name="Da Lio D."/>
            <person name="Boufleur T."/>
            <person name="Vicente I."/>
            <person name="Sarrocco S."/>
            <person name="Picot A."/>
            <person name="Baraldi E."/>
            <person name="Sukno S."/>
            <person name="Thon M."/>
            <person name="Le Floch G."/>
        </authorList>
    </citation>
    <scope>NUCLEOTIDE SEQUENCE</scope>
    <source>
        <strain evidence="2">IMI 504893</strain>
    </source>
</reference>
<evidence type="ECO:0000313" key="3">
    <source>
        <dbReference type="Proteomes" id="UP000830671"/>
    </source>
</evidence>
<dbReference type="AlphaFoldDB" id="A0A9Q8T6V9"/>
<dbReference type="KEGG" id="clup:CLUP02_15436"/>
<organism evidence="2 3">
    <name type="scientific">Colletotrichum lupini</name>
    <dbReference type="NCBI Taxonomy" id="145971"/>
    <lineage>
        <taxon>Eukaryota</taxon>
        <taxon>Fungi</taxon>
        <taxon>Dikarya</taxon>
        <taxon>Ascomycota</taxon>
        <taxon>Pezizomycotina</taxon>
        <taxon>Sordariomycetes</taxon>
        <taxon>Hypocreomycetidae</taxon>
        <taxon>Glomerellales</taxon>
        <taxon>Glomerellaceae</taxon>
        <taxon>Colletotrichum</taxon>
        <taxon>Colletotrichum acutatum species complex</taxon>
    </lineage>
</organism>
<feature type="compositionally biased region" description="Polar residues" evidence="1">
    <location>
        <begin position="42"/>
        <end position="52"/>
    </location>
</feature>
<feature type="compositionally biased region" description="Polar residues" evidence="1">
    <location>
        <begin position="1"/>
        <end position="21"/>
    </location>
</feature>
<name>A0A9Q8T6V9_9PEZI</name>
<evidence type="ECO:0000256" key="1">
    <source>
        <dbReference type="SAM" id="MobiDB-lite"/>
    </source>
</evidence>
<protein>
    <submittedName>
        <fullName evidence="2">Uncharacterized protein</fullName>
    </submittedName>
</protein>
<proteinExistence type="predicted"/>
<accession>A0A9Q8T6V9</accession>
<gene>
    <name evidence="2" type="ORF">CLUP02_15436</name>
</gene>
<dbReference type="Proteomes" id="UP000830671">
    <property type="component" value="Chromosome 8"/>
</dbReference>
<sequence length="435" mass="48378">MRHFSSIESRPTHPRNNTKGESLSDLLPPASNQQGAGRGPSTMINSGPCTGTLMENTQARWTQCKMQADDASKQMSGETCRQHGSMRAVWRDDACFDATADRRLIPHDYQEQTPIRLRLQFFQDQRSKAIRYRLALSNRNSLTLFLGYTKMASPQTSHLVLPIKAAGKWASFQPSSIAFSPSAMFSSFSDRQSDQHRTTSTSIPWYRQAETNQAVLMDGLPWAFGLAIVVPQQKFTEKRGNERPHPLALEPDSNTNGRRLVSRFVLFTPLLSLSHGPRSIPFPPIRPSIPCSKLLCHSCAIPQGAQKPVCIPRQTDDSDIDLAFGHSGSSEGKKSQCLDAWPLTEIMALPRVCVLHHTMQLGAATLGDMGIASFNCTKPSTWAQNTHPYTTRRVAYPPARLLDFPLPLLLIPPSFFSSSSPLNFAFNIAFDRKQP</sequence>
<keyword evidence="3" id="KW-1185">Reference proteome</keyword>
<evidence type="ECO:0000313" key="2">
    <source>
        <dbReference type="EMBL" id="UQC89905.1"/>
    </source>
</evidence>